<accession>A0A8D8LXF8</accession>
<dbReference type="EMBL" id="HBUF01040946">
    <property type="protein sequence ID" value="CAG6618124.1"/>
    <property type="molecule type" value="Transcribed_RNA"/>
</dbReference>
<name>A0A8D8LXF8_9HEMI</name>
<protein>
    <submittedName>
        <fullName evidence="1">Uncharacterized protein</fullName>
    </submittedName>
</protein>
<dbReference type="EMBL" id="HBUF01040944">
    <property type="protein sequence ID" value="CAG6618120.1"/>
    <property type="molecule type" value="Transcribed_RNA"/>
</dbReference>
<dbReference type="EMBL" id="HBUF01040945">
    <property type="protein sequence ID" value="CAG6618122.1"/>
    <property type="molecule type" value="Transcribed_RNA"/>
</dbReference>
<organism evidence="1">
    <name type="scientific">Cacopsylla melanoneura</name>
    <dbReference type="NCBI Taxonomy" id="428564"/>
    <lineage>
        <taxon>Eukaryota</taxon>
        <taxon>Metazoa</taxon>
        <taxon>Ecdysozoa</taxon>
        <taxon>Arthropoda</taxon>
        <taxon>Hexapoda</taxon>
        <taxon>Insecta</taxon>
        <taxon>Pterygota</taxon>
        <taxon>Neoptera</taxon>
        <taxon>Paraneoptera</taxon>
        <taxon>Hemiptera</taxon>
        <taxon>Sternorrhyncha</taxon>
        <taxon>Psylloidea</taxon>
        <taxon>Psyllidae</taxon>
        <taxon>Psyllinae</taxon>
        <taxon>Cacopsylla</taxon>
    </lineage>
</organism>
<evidence type="ECO:0000313" key="1">
    <source>
        <dbReference type="EMBL" id="CAG6618120.1"/>
    </source>
</evidence>
<reference evidence="1" key="1">
    <citation type="submission" date="2021-05" db="EMBL/GenBank/DDBJ databases">
        <authorList>
            <person name="Alioto T."/>
            <person name="Alioto T."/>
            <person name="Gomez Garrido J."/>
        </authorList>
    </citation>
    <scope>NUCLEOTIDE SEQUENCE</scope>
</reference>
<dbReference type="AlphaFoldDB" id="A0A8D8LXF8"/>
<proteinExistence type="predicted"/>
<dbReference type="EMBL" id="HBUF01040943">
    <property type="protein sequence ID" value="CAG6618118.1"/>
    <property type="molecule type" value="Transcribed_RNA"/>
</dbReference>
<sequence length="163" mass="18569">MLTSTFCPKCNHQLILPPPEPSPFYPNHLASPPPNNSTHLLQDCSKSMIPPLQDCNKPMIHTTLQDCSKSMCPPLQDCSKPMIHPLQNCSKQMIPPLQDCQNIWRSPISCDSTLTSRMIYLRGVKMITLYHFVYNTHLMGDDITSVAQNYVEQSSRLKKRVEK</sequence>